<evidence type="ECO:0000313" key="3">
    <source>
        <dbReference type="EMBL" id="MBI3129410.1"/>
    </source>
</evidence>
<comment type="caution">
    <text evidence="3">The sequence shown here is derived from an EMBL/GenBank/DDBJ whole genome shotgun (WGS) entry which is preliminary data.</text>
</comment>
<name>A0A932I3V7_UNCTE</name>
<dbReference type="CDD" id="cd12797">
    <property type="entry name" value="M23_peptidase"/>
    <property type="match status" value="1"/>
</dbReference>
<evidence type="ECO:0000259" key="2">
    <source>
        <dbReference type="PROSITE" id="PS51782"/>
    </source>
</evidence>
<dbReference type="GO" id="GO:0004222">
    <property type="term" value="F:metalloendopeptidase activity"/>
    <property type="evidence" value="ECO:0007669"/>
    <property type="project" value="TreeGrafter"/>
</dbReference>
<dbReference type="InterPro" id="IPR050570">
    <property type="entry name" value="Cell_wall_metabolism_enzyme"/>
</dbReference>
<evidence type="ECO:0000256" key="1">
    <source>
        <dbReference type="SAM" id="MobiDB-lite"/>
    </source>
</evidence>
<protein>
    <submittedName>
        <fullName evidence="3">Peptidoglycan DD-metalloendopeptidase family protein</fullName>
    </submittedName>
</protein>
<organism evidence="3 4">
    <name type="scientific">Tectimicrobiota bacterium</name>
    <dbReference type="NCBI Taxonomy" id="2528274"/>
    <lineage>
        <taxon>Bacteria</taxon>
        <taxon>Pseudomonadati</taxon>
        <taxon>Nitrospinota/Tectimicrobiota group</taxon>
        <taxon>Candidatus Tectimicrobiota</taxon>
    </lineage>
</organism>
<accession>A0A932I3V7</accession>
<dbReference type="PANTHER" id="PTHR21666">
    <property type="entry name" value="PEPTIDASE-RELATED"/>
    <property type="match status" value="1"/>
</dbReference>
<reference evidence="3" key="1">
    <citation type="submission" date="2020-07" db="EMBL/GenBank/DDBJ databases">
        <title>Huge and variable diversity of episymbiotic CPR bacteria and DPANN archaea in groundwater ecosystems.</title>
        <authorList>
            <person name="He C.Y."/>
            <person name="Keren R."/>
            <person name="Whittaker M."/>
            <person name="Farag I.F."/>
            <person name="Doudna J."/>
            <person name="Cate J.H.D."/>
            <person name="Banfield J.F."/>
        </authorList>
    </citation>
    <scope>NUCLEOTIDE SEQUENCE</scope>
    <source>
        <strain evidence="3">NC_groundwater_763_Ag_S-0.2um_68_21</strain>
    </source>
</reference>
<dbReference type="SUPFAM" id="SSF51261">
    <property type="entry name" value="Duplicated hybrid motif"/>
    <property type="match status" value="1"/>
</dbReference>
<dbReference type="InterPro" id="IPR036779">
    <property type="entry name" value="LysM_dom_sf"/>
</dbReference>
<evidence type="ECO:0000313" key="4">
    <source>
        <dbReference type="Proteomes" id="UP000782312"/>
    </source>
</evidence>
<dbReference type="InterPro" id="IPR011055">
    <property type="entry name" value="Dup_hybrid_motif"/>
</dbReference>
<dbReference type="Pfam" id="PF01476">
    <property type="entry name" value="LysM"/>
    <property type="match status" value="1"/>
</dbReference>
<dbReference type="SMART" id="SM00257">
    <property type="entry name" value="LysM"/>
    <property type="match status" value="1"/>
</dbReference>
<dbReference type="Gene3D" id="2.70.70.10">
    <property type="entry name" value="Glucose Permease (Domain IIA)"/>
    <property type="match status" value="1"/>
</dbReference>
<dbReference type="InterPro" id="IPR016047">
    <property type="entry name" value="M23ase_b-sheet_dom"/>
</dbReference>
<dbReference type="CDD" id="cd00118">
    <property type="entry name" value="LysM"/>
    <property type="match status" value="1"/>
</dbReference>
<feature type="domain" description="LysM" evidence="2">
    <location>
        <begin position="29"/>
        <end position="73"/>
    </location>
</feature>
<dbReference type="EMBL" id="JACPUR010000041">
    <property type="protein sequence ID" value="MBI3129410.1"/>
    <property type="molecule type" value="Genomic_DNA"/>
</dbReference>
<dbReference type="Proteomes" id="UP000782312">
    <property type="component" value="Unassembled WGS sequence"/>
</dbReference>
<sequence>MLFAASLAGCGGQFHDYRRAASDGRRQGVYHVVEPGQTLWRISRTYGVDVEEIAVLNGIPNPDRLRAGARLFIPRAQRTLAVPVHGGPPPPKERPRWAQAEEPASRGGVNAGRGGLRFSWPVQGKLRHRFGSRNGMKYDGIVISARADAPVRAAAAGQVIFSDWGPGGFGRTIIIRHGEGEYHSIYAHNAENLVRKGDVVEGGRLIARVGRTGNVDQAQLHFEIRHRTVPQDPLSYLP</sequence>
<dbReference type="AlphaFoldDB" id="A0A932I3V7"/>
<gene>
    <name evidence="3" type="ORF">HYZ11_17510</name>
</gene>
<dbReference type="Gene3D" id="3.10.350.10">
    <property type="entry name" value="LysM domain"/>
    <property type="match status" value="1"/>
</dbReference>
<dbReference type="Pfam" id="PF01551">
    <property type="entry name" value="Peptidase_M23"/>
    <property type="match status" value="1"/>
</dbReference>
<dbReference type="PROSITE" id="PS51782">
    <property type="entry name" value="LYSM"/>
    <property type="match status" value="1"/>
</dbReference>
<feature type="region of interest" description="Disordered" evidence="1">
    <location>
        <begin position="81"/>
        <end position="110"/>
    </location>
</feature>
<dbReference type="PANTHER" id="PTHR21666:SF270">
    <property type="entry name" value="MUREIN HYDROLASE ACTIVATOR ENVC"/>
    <property type="match status" value="1"/>
</dbReference>
<proteinExistence type="predicted"/>
<dbReference type="InterPro" id="IPR018392">
    <property type="entry name" value="LysM"/>
</dbReference>